<comment type="subcellular location">
    <subcellularLocation>
        <location evidence="1">Membrane</location>
        <topology evidence="1">Multi-pass membrane protein</topology>
    </subcellularLocation>
</comment>
<evidence type="ECO:0000256" key="2">
    <source>
        <dbReference type="ARBA" id="ARBA00022692"/>
    </source>
</evidence>
<keyword evidence="3 5" id="KW-1133">Transmembrane helix</keyword>
<reference evidence="7 8" key="1">
    <citation type="submission" date="2018-06" db="EMBL/GenBank/DDBJ databases">
        <authorList>
            <consortium name="Pathogen Informatics"/>
            <person name="Doyle S."/>
        </authorList>
    </citation>
    <scope>NUCLEOTIDE SEQUENCE [LARGE SCALE GENOMIC DNA]</scope>
    <source>
        <strain evidence="7 8">NCTC11621</strain>
    </source>
</reference>
<evidence type="ECO:0000256" key="5">
    <source>
        <dbReference type="SAM" id="Phobius"/>
    </source>
</evidence>
<feature type="transmembrane region" description="Helical" evidence="5">
    <location>
        <begin position="289"/>
        <end position="306"/>
    </location>
</feature>
<organism evidence="7 8">
    <name type="scientific">Pasteurella canis</name>
    <dbReference type="NCBI Taxonomy" id="753"/>
    <lineage>
        <taxon>Bacteria</taxon>
        <taxon>Pseudomonadati</taxon>
        <taxon>Pseudomonadota</taxon>
        <taxon>Gammaproteobacteria</taxon>
        <taxon>Pasteurellales</taxon>
        <taxon>Pasteurellaceae</taxon>
        <taxon>Pasteurella</taxon>
    </lineage>
</organism>
<accession>A0A379ETT5</accession>
<dbReference type="PROSITE" id="PS00217">
    <property type="entry name" value="SUGAR_TRANSPORT_2"/>
    <property type="match status" value="1"/>
</dbReference>
<dbReference type="EMBL" id="UGTV01000015">
    <property type="protein sequence ID" value="SUC09477.1"/>
    <property type="molecule type" value="Genomic_DNA"/>
</dbReference>
<keyword evidence="4 5" id="KW-0472">Membrane</keyword>
<feature type="transmembrane region" description="Helical" evidence="5">
    <location>
        <begin position="103"/>
        <end position="124"/>
    </location>
</feature>
<dbReference type="PANTHER" id="PTHR23508:SF10">
    <property type="entry name" value="CARBOXYLIC ACID TRANSPORTER PROTEIN HOMOLOG"/>
    <property type="match status" value="1"/>
</dbReference>
<dbReference type="InterPro" id="IPR011701">
    <property type="entry name" value="MFS"/>
</dbReference>
<feature type="transmembrane region" description="Helical" evidence="5">
    <location>
        <begin position="376"/>
        <end position="396"/>
    </location>
</feature>
<protein>
    <submittedName>
        <fullName evidence="7">Putative metabolite transport protein</fullName>
    </submittedName>
</protein>
<dbReference type="Pfam" id="PF07690">
    <property type="entry name" value="MFS_1"/>
    <property type="match status" value="1"/>
</dbReference>
<evidence type="ECO:0000256" key="1">
    <source>
        <dbReference type="ARBA" id="ARBA00004141"/>
    </source>
</evidence>
<dbReference type="InterPro" id="IPR005829">
    <property type="entry name" value="Sugar_transporter_CS"/>
</dbReference>
<feature type="transmembrane region" description="Helical" evidence="5">
    <location>
        <begin position="162"/>
        <end position="181"/>
    </location>
</feature>
<dbReference type="AlphaFoldDB" id="A0A379ETT5"/>
<dbReference type="Gene3D" id="1.20.1250.20">
    <property type="entry name" value="MFS general substrate transporter like domains"/>
    <property type="match status" value="2"/>
</dbReference>
<feature type="transmembrane region" description="Helical" evidence="5">
    <location>
        <begin position="353"/>
        <end position="370"/>
    </location>
</feature>
<dbReference type="RefSeq" id="WP_115322507.1">
    <property type="nucleotide sequence ID" value="NZ_BQFX01000001.1"/>
</dbReference>
<evidence type="ECO:0000259" key="6">
    <source>
        <dbReference type="PROSITE" id="PS50850"/>
    </source>
</evidence>
<feature type="transmembrane region" description="Helical" evidence="5">
    <location>
        <begin position="221"/>
        <end position="239"/>
    </location>
</feature>
<evidence type="ECO:0000313" key="7">
    <source>
        <dbReference type="EMBL" id="SUC09477.1"/>
    </source>
</evidence>
<proteinExistence type="predicted"/>
<feature type="transmembrane region" description="Helical" evidence="5">
    <location>
        <begin position="312"/>
        <end position="333"/>
    </location>
</feature>
<sequence>MNDNVNKDGWKALLGSAVGYAMDGFDLLILGFMLSAISADLALTPAQSGSLVTWTLIGAVAGGIIFGALSDKYGRIRVLTWTIVLFAVFTGLCAFAQGYWDLLIYRTIAGIGLGGEFGIGMALAAEAWPARHRAKASSYVALGWQVGVLGAALLTPLLLPHIGWRGMFLVGIFPAFVAWYLRAKLHEPEIFVQKQTALESQKASRLEPFRLLIKDKATTKISIGIVILTSVQNFGYYGIMIWMPNFLSKQLGFSLTKSGLWTAVTICGMMFGIWLFGQLADRIGRKPSFLLFQFGAVISIFTYSQMSDPTYMLFAGAILGMFVNGMMGGYGALMSEAYPTQARATAQNVLFNLGRAVGGFGPIVVGALVSTYSFQLAIAFLASIYIIDMIATIFLIPELKGKQLD</sequence>
<feature type="transmembrane region" description="Helical" evidence="5">
    <location>
        <begin position="259"/>
        <end position="277"/>
    </location>
</feature>
<dbReference type="GO" id="GO:0005886">
    <property type="term" value="C:plasma membrane"/>
    <property type="evidence" value="ECO:0007669"/>
    <property type="project" value="TreeGrafter"/>
</dbReference>
<dbReference type="Proteomes" id="UP000254704">
    <property type="component" value="Unassembled WGS sequence"/>
</dbReference>
<feature type="transmembrane region" description="Helical" evidence="5">
    <location>
        <begin position="12"/>
        <end position="39"/>
    </location>
</feature>
<dbReference type="PROSITE" id="PS50850">
    <property type="entry name" value="MFS"/>
    <property type="match status" value="1"/>
</dbReference>
<feature type="domain" description="Major facilitator superfamily (MFS) profile" evidence="6">
    <location>
        <begin position="12"/>
        <end position="400"/>
    </location>
</feature>
<keyword evidence="2 5" id="KW-0812">Transmembrane</keyword>
<dbReference type="SUPFAM" id="SSF103473">
    <property type="entry name" value="MFS general substrate transporter"/>
    <property type="match status" value="1"/>
</dbReference>
<dbReference type="CDD" id="cd17371">
    <property type="entry name" value="MFS_MucK"/>
    <property type="match status" value="1"/>
</dbReference>
<evidence type="ECO:0000256" key="4">
    <source>
        <dbReference type="ARBA" id="ARBA00023136"/>
    </source>
</evidence>
<feature type="transmembrane region" description="Helical" evidence="5">
    <location>
        <begin position="78"/>
        <end position="97"/>
    </location>
</feature>
<evidence type="ECO:0000313" key="8">
    <source>
        <dbReference type="Proteomes" id="UP000254704"/>
    </source>
</evidence>
<gene>
    <name evidence="7" type="primary">naiP</name>
    <name evidence="7" type="ORF">NCTC11621_00554</name>
</gene>
<name>A0A379ETT5_9PAST</name>
<feature type="transmembrane region" description="Helical" evidence="5">
    <location>
        <begin position="136"/>
        <end position="156"/>
    </location>
</feature>
<feature type="transmembrane region" description="Helical" evidence="5">
    <location>
        <begin position="51"/>
        <end position="69"/>
    </location>
</feature>
<dbReference type="InterPro" id="IPR020846">
    <property type="entry name" value="MFS_dom"/>
</dbReference>
<evidence type="ECO:0000256" key="3">
    <source>
        <dbReference type="ARBA" id="ARBA00022989"/>
    </source>
</evidence>
<dbReference type="GO" id="GO:0046943">
    <property type="term" value="F:carboxylic acid transmembrane transporter activity"/>
    <property type="evidence" value="ECO:0007669"/>
    <property type="project" value="TreeGrafter"/>
</dbReference>
<dbReference type="PANTHER" id="PTHR23508">
    <property type="entry name" value="CARBOXYLIC ACID TRANSPORTER PROTEIN HOMOLOG"/>
    <property type="match status" value="1"/>
</dbReference>
<dbReference type="InterPro" id="IPR036259">
    <property type="entry name" value="MFS_trans_sf"/>
</dbReference>